<dbReference type="PANTHER" id="PTHR12663">
    <property type="entry name" value="ANDROGEN INDUCED INHIBITOR OF PROLIFERATION AS3 / PDS5-RELATED"/>
    <property type="match status" value="1"/>
</dbReference>
<protein>
    <submittedName>
        <fullName evidence="9">Uncharacterized protein</fullName>
    </submittedName>
</protein>
<dbReference type="SUPFAM" id="SSF48371">
    <property type="entry name" value="ARM repeat"/>
    <property type="match status" value="1"/>
</dbReference>
<name>A0AAV7H9T8_DENCH</name>
<comment type="caution">
    <text evidence="9">The sequence shown here is derived from an EMBL/GenBank/DDBJ whole genome shotgun (WGS) entry which is preliminary data.</text>
</comment>
<dbReference type="InterPro" id="IPR039776">
    <property type="entry name" value="Pds5"/>
</dbReference>
<evidence type="ECO:0000256" key="4">
    <source>
        <dbReference type="ARBA" id="ARBA00022776"/>
    </source>
</evidence>
<dbReference type="EMBL" id="JAGFBR010000007">
    <property type="protein sequence ID" value="KAH0464464.1"/>
    <property type="molecule type" value="Genomic_DNA"/>
</dbReference>
<keyword evidence="4" id="KW-0498">Mitosis</keyword>
<sequence>MEQSLSTSMLTAIQPTLKALIANDLLGHSDMDVKVSIASCLSEITRITAPDAPYDDDIMKEIFGLIAGAFKNLDEMSSHSFPMRVSILEIVAKIMIVMILYWKYFSNFLKTIRSKHSNTVFSLIDTIMTLVLEETESIFTQLLSYLLDGVKVVEKNILHTIKKLAEKVLVNCSFKLKPYFATLFNGNGALLSDYNKNCCCCISEETRYFDT</sequence>
<keyword evidence="10" id="KW-1185">Reference proteome</keyword>
<dbReference type="PANTHER" id="PTHR12663:SF3">
    <property type="entry name" value="SISTER CHROMATID COHESION PROTEIN PDS5 HOMOLOG C"/>
    <property type="match status" value="1"/>
</dbReference>
<dbReference type="AlphaFoldDB" id="A0AAV7H9T8"/>
<evidence type="ECO:0000256" key="2">
    <source>
        <dbReference type="ARBA" id="ARBA00022618"/>
    </source>
</evidence>
<keyword evidence="8" id="KW-0472">Membrane</keyword>
<dbReference type="GO" id="GO:0005634">
    <property type="term" value="C:nucleus"/>
    <property type="evidence" value="ECO:0007669"/>
    <property type="project" value="UniProtKB-SubCell"/>
</dbReference>
<dbReference type="Proteomes" id="UP000775213">
    <property type="component" value="Unassembled WGS sequence"/>
</dbReference>
<evidence type="ECO:0000256" key="6">
    <source>
        <dbReference type="ARBA" id="ARBA00023242"/>
    </source>
</evidence>
<keyword evidence="3" id="KW-0227">DNA damage</keyword>
<keyword evidence="8" id="KW-1133">Transmembrane helix</keyword>
<accession>A0AAV7H9T8</accession>
<evidence type="ECO:0000256" key="3">
    <source>
        <dbReference type="ARBA" id="ARBA00022763"/>
    </source>
</evidence>
<evidence type="ECO:0000256" key="1">
    <source>
        <dbReference type="ARBA" id="ARBA00004123"/>
    </source>
</evidence>
<evidence type="ECO:0000313" key="10">
    <source>
        <dbReference type="Proteomes" id="UP000775213"/>
    </source>
</evidence>
<evidence type="ECO:0000313" key="9">
    <source>
        <dbReference type="EMBL" id="KAH0464464.1"/>
    </source>
</evidence>
<dbReference type="GO" id="GO:0000785">
    <property type="term" value="C:chromatin"/>
    <property type="evidence" value="ECO:0007669"/>
    <property type="project" value="TreeGrafter"/>
</dbReference>
<evidence type="ECO:0000256" key="8">
    <source>
        <dbReference type="SAM" id="Phobius"/>
    </source>
</evidence>
<dbReference type="GO" id="GO:0051301">
    <property type="term" value="P:cell division"/>
    <property type="evidence" value="ECO:0007669"/>
    <property type="project" value="UniProtKB-KW"/>
</dbReference>
<dbReference type="GO" id="GO:0007064">
    <property type="term" value="P:mitotic sister chromatid cohesion"/>
    <property type="evidence" value="ECO:0007669"/>
    <property type="project" value="InterPro"/>
</dbReference>
<dbReference type="Pfam" id="PF20168">
    <property type="entry name" value="PDS5"/>
    <property type="match status" value="1"/>
</dbReference>
<keyword evidence="6" id="KW-0539">Nucleus</keyword>
<dbReference type="GO" id="GO:0035825">
    <property type="term" value="P:homologous recombination"/>
    <property type="evidence" value="ECO:0007669"/>
    <property type="project" value="UniProtKB-ARBA"/>
</dbReference>
<keyword evidence="2" id="KW-0132">Cell division</keyword>
<keyword evidence="8" id="KW-0812">Transmembrane</keyword>
<dbReference type="GO" id="GO:0006281">
    <property type="term" value="P:DNA repair"/>
    <property type="evidence" value="ECO:0007669"/>
    <property type="project" value="UniProtKB-KW"/>
</dbReference>
<evidence type="ECO:0000256" key="7">
    <source>
        <dbReference type="ARBA" id="ARBA00023306"/>
    </source>
</evidence>
<organism evidence="9 10">
    <name type="scientific">Dendrobium chrysotoxum</name>
    <name type="common">Orchid</name>
    <dbReference type="NCBI Taxonomy" id="161865"/>
    <lineage>
        <taxon>Eukaryota</taxon>
        <taxon>Viridiplantae</taxon>
        <taxon>Streptophyta</taxon>
        <taxon>Embryophyta</taxon>
        <taxon>Tracheophyta</taxon>
        <taxon>Spermatophyta</taxon>
        <taxon>Magnoliopsida</taxon>
        <taxon>Liliopsida</taxon>
        <taxon>Asparagales</taxon>
        <taxon>Orchidaceae</taxon>
        <taxon>Epidendroideae</taxon>
        <taxon>Malaxideae</taxon>
        <taxon>Dendrobiinae</taxon>
        <taxon>Dendrobium</taxon>
    </lineage>
</organism>
<feature type="transmembrane region" description="Helical" evidence="8">
    <location>
        <begin position="85"/>
        <end position="105"/>
    </location>
</feature>
<evidence type="ECO:0000256" key="5">
    <source>
        <dbReference type="ARBA" id="ARBA00023204"/>
    </source>
</evidence>
<keyword evidence="5" id="KW-0234">DNA repair</keyword>
<reference evidence="9 10" key="1">
    <citation type="journal article" date="2021" name="Hortic Res">
        <title>Chromosome-scale assembly of the Dendrobium chrysotoxum genome enhances the understanding of orchid evolution.</title>
        <authorList>
            <person name="Zhang Y."/>
            <person name="Zhang G.Q."/>
            <person name="Zhang D."/>
            <person name="Liu X.D."/>
            <person name="Xu X.Y."/>
            <person name="Sun W.H."/>
            <person name="Yu X."/>
            <person name="Zhu X."/>
            <person name="Wang Z.W."/>
            <person name="Zhao X."/>
            <person name="Zhong W.Y."/>
            <person name="Chen H."/>
            <person name="Yin W.L."/>
            <person name="Huang T."/>
            <person name="Niu S.C."/>
            <person name="Liu Z.J."/>
        </authorList>
    </citation>
    <scope>NUCLEOTIDE SEQUENCE [LARGE SCALE GENOMIC DNA]</scope>
    <source>
        <strain evidence="9">Lindl</strain>
    </source>
</reference>
<comment type="subcellular location">
    <subcellularLocation>
        <location evidence="1">Nucleus</location>
    </subcellularLocation>
</comment>
<dbReference type="InterPro" id="IPR016024">
    <property type="entry name" value="ARM-type_fold"/>
</dbReference>
<keyword evidence="7" id="KW-0131">Cell cycle</keyword>
<proteinExistence type="predicted"/>
<gene>
    <name evidence="9" type="ORF">IEQ34_007250</name>
</gene>